<gene>
    <name evidence="3" type="ORF">R1flu_020335</name>
</gene>
<evidence type="ECO:0008006" key="5">
    <source>
        <dbReference type="Google" id="ProtNLM"/>
    </source>
</evidence>
<reference evidence="3 4" key="1">
    <citation type="submission" date="2024-09" db="EMBL/GenBank/DDBJ databases">
        <title>Chromosome-scale assembly of Riccia fluitans.</title>
        <authorList>
            <person name="Paukszto L."/>
            <person name="Sawicki J."/>
            <person name="Karawczyk K."/>
            <person name="Piernik-Szablinska J."/>
            <person name="Szczecinska M."/>
            <person name="Mazdziarz M."/>
        </authorList>
    </citation>
    <scope>NUCLEOTIDE SEQUENCE [LARGE SCALE GENOMIC DNA]</scope>
    <source>
        <strain evidence="3">Rf_01</strain>
        <tissue evidence="3">Aerial parts of the thallus</tissue>
    </source>
</reference>
<evidence type="ECO:0000256" key="1">
    <source>
        <dbReference type="SAM" id="Coils"/>
    </source>
</evidence>
<dbReference type="AlphaFoldDB" id="A0ABD1ZME2"/>
<proteinExistence type="predicted"/>
<evidence type="ECO:0000313" key="3">
    <source>
        <dbReference type="EMBL" id="KAL2652207.1"/>
    </source>
</evidence>
<comment type="caution">
    <text evidence="3">The sequence shown here is derived from an EMBL/GenBank/DDBJ whole genome shotgun (WGS) entry which is preliminary data.</text>
</comment>
<evidence type="ECO:0000256" key="2">
    <source>
        <dbReference type="SAM" id="MobiDB-lite"/>
    </source>
</evidence>
<accession>A0ABD1ZME2</accession>
<organism evidence="3 4">
    <name type="scientific">Riccia fluitans</name>
    <dbReference type="NCBI Taxonomy" id="41844"/>
    <lineage>
        <taxon>Eukaryota</taxon>
        <taxon>Viridiplantae</taxon>
        <taxon>Streptophyta</taxon>
        <taxon>Embryophyta</taxon>
        <taxon>Marchantiophyta</taxon>
        <taxon>Marchantiopsida</taxon>
        <taxon>Marchantiidae</taxon>
        <taxon>Marchantiales</taxon>
        <taxon>Ricciaceae</taxon>
        <taxon>Riccia</taxon>
    </lineage>
</organism>
<name>A0ABD1ZME2_9MARC</name>
<protein>
    <recommendedName>
        <fullName evidence="5">Recombination activating protein 1</fullName>
    </recommendedName>
</protein>
<feature type="compositionally biased region" description="Polar residues" evidence="2">
    <location>
        <begin position="16"/>
        <end position="28"/>
    </location>
</feature>
<sequence>MRGHIRKWGPYEKGTGQASKSQQNNQDQKLMEQVTLSKSHEKLEKQKRIVQQVFSALRSALKSSQEKRDKVTRESVEEKEKALTLQDMYEKAANDLEEEKEKALCQICMERQRDTCTLPYPRGGGALRRCEVVCSDIQFWEQRLVFLVSRQRQILEVACGMYPKIVLKAFDLRFLWFTSGRFLCSRKVYWNAFTFSHKSCTGERGVKVGDLARCTSAESSNTAHRSPSFKFVHGGYTS</sequence>
<keyword evidence="4" id="KW-1185">Reference proteome</keyword>
<feature type="region of interest" description="Disordered" evidence="2">
    <location>
        <begin position="1"/>
        <end position="42"/>
    </location>
</feature>
<dbReference type="Proteomes" id="UP001605036">
    <property type="component" value="Unassembled WGS sequence"/>
</dbReference>
<evidence type="ECO:0000313" key="4">
    <source>
        <dbReference type="Proteomes" id="UP001605036"/>
    </source>
</evidence>
<keyword evidence="1" id="KW-0175">Coiled coil</keyword>
<dbReference type="EMBL" id="JBHFFA010000001">
    <property type="protein sequence ID" value="KAL2652207.1"/>
    <property type="molecule type" value="Genomic_DNA"/>
</dbReference>
<feature type="coiled-coil region" evidence="1">
    <location>
        <begin position="61"/>
        <end position="106"/>
    </location>
</feature>